<evidence type="ECO:0000259" key="5">
    <source>
        <dbReference type="Pfam" id="PF01406"/>
    </source>
</evidence>
<keyword evidence="3" id="KW-0547">Nucleotide-binding</keyword>
<dbReference type="InterPro" id="IPR024909">
    <property type="entry name" value="Cys-tRNA/MSH_ligase"/>
</dbReference>
<dbReference type="EMBL" id="LR214986">
    <property type="protein sequence ID" value="VEU64971.1"/>
    <property type="molecule type" value="Genomic_DNA"/>
</dbReference>
<dbReference type="Pfam" id="PF01406">
    <property type="entry name" value="tRNA-synt_1e"/>
    <property type="match status" value="1"/>
</dbReference>
<protein>
    <submittedName>
        <fullName evidence="6">Cysteine--tRNA ligase</fullName>
        <ecNumber evidence="6">6.1.1.16</ecNumber>
    </submittedName>
</protein>
<evidence type="ECO:0000256" key="4">
    <source>
        <dbReference type="ARBA" id="ARBA00022840"/>
    </source>
</evidence>
<keyword evidence="6" id="KW-0614">Plasmid</keyword>
<evidence type="ECO:0000256" key="1">
    <source>
        <dbReference type="ARBA" id="ARBA00011245"/>
    </source>
</evidence>
<evidence type="ECO:0000256" key="3">
    <source>
        <dbReference type="ARBA" id="ARBA00022741"/>
    </source>
</evidence>
<feature type="domain" description="tRNA synthetases class I catalytic" evidence="5">
    <location>
        <begin position="2"/>
        <end position="288"/>
    </location>
</feature>
<geneLocation type="plasmid" evidence="6 7">
    <name>13</name>
</geneLocation>
<dbReference type="PRINTS" id="PR00983">
    <property type="entry name" value="TRNASYNTHCYS"/>
</dbReference>
<name>A0A449AJ04_9BACT</name>
<evidence type="ECO:0000313" key="6">
    <source>
        <dbReference type="EMBL" id="VEU64971.1"/>
    </source>
</evidence>
<evidence type="ECO:0000313" key="7">
    <source>
        <dbReference type="Proteomes" id="UP000289506"/>
    </source>
</evidence>
<gene>
    <name evidence="6" type="primary">cysS</name>
    <name evidence="6" type="ORF">NCTC10142_00739</name>
</gene>
<sequence>MLKIYVCGPTVYNFVHIGNLRPIITYDLMLKAARILDVDFKFIHNITDIDDKIIIQAAKEHISEKELATKYANDYLDVLKKFNVDTITNYEYVTKNIDQIILIIHKMLATNDAYQVNGNVWFNTQKNLEYYGRISGQKIENMSFEETTFEKRHKADFALWKSTSSGIKYNSPFGPGRPGWHTECVALIYKHFQEQGLDLHGGGMDLTFPHHENENVQFYSLFYKDLAKRWLRTGQINLNNQKMSKSLNNVFMAKDFLKVYSPDHLKLIFLLNNITSIINIDDNLINNVEIMLTRIRKIYFLSHLLKDQNTKYNDGEFLSIIKHIYELRFSDFIKAVNDLIKEINASKNVESINLLKKIFDSLGFEFNKFDFSNYVTIYNEWKDYLVKKDYFNADKIREILIKEKLI</sequence>
<dbReference type="GO" id="GO:0004817">
    <property type="term" value="F:cysteine-tRNA ligase activity"/>
    <property type="evidence" value="ECO:0007669"/>
    <property type="project" value="UniProtKB-EC"/>
</dbReference>
<dbReference type="InterPro" id="IPR032678">
    <property type="entry name" value="tRNA-synt_1_cat_dom"/>
</dbReference>
<dbReference type="GO" id="GO:0005829">
    <property type="term" value="C:cytosol"/>
    <property type="evidence" value="ECO:0007669"/>
    <property type="project" value="TreeGrafter"/>
</dbReference>
<comment type="subunit">
    <text evidence="1">Monomer.</text>
</comment>
<proteinExistence type="predicted"/>
<dbReference type="SUPFAM" id="SSF52374">
    <property type="entry name" value="Nucleotidylyl transferase"/>
    <property type="match status" value="1"/>
</dbReference>
<dbReference type="PANTHER" id="PTHR10890:SF3">
    <property type="entry name" value="CYSTEINE--TRNA LIGASE, CYTOPLASMIC"/>
    <property type="match status" value="1"/>
</dbReference>
<keyword evidence="4" id="KW-0067">ATP-binding</keyword>
<dbReference type="EC" id="6.1.1.16" evidence="6"/>
<dbReference type="GO" id="GO:0005524">
    <property type="term" value="F:ATP binding"/>
    <property type="evidence" value="ECO:0007669"/>
    <property type="project" value="UniProtKB-KW"/>
</dbReference>
<dbReference type="Proteomes" id="UP000289506">
    <property type="component" value="Plasmid 13"/>
</dbReference>
<evidence type="ECO:0000256" key="2">
    <source>
        <dbReference type="ARBA" id="ARBA00022598"/>
    </source>
</evidence>
<dbReference type="RefSeq" id="WP_129720845.1">
    <property type="nucleotide sequence ID" value="NZ_LR214986.1"/>
</dbReference>
<dbReference type="PANTHER" id="PTHR10890">
    <property type="entry name" value="CYSTEINYL-TRNA SYNTHETASE"/>
    <property type="match status" value="1"/>
</dbReference>
<dbReference type="AlphaFoldDB" id="A0A449AJ04"/>
<reference evidence="6 7" key="1">
    <citation type="submission" date="2019-01" db="EMBL/GenBank/DDBJ databases">
        <authorList>
            <consortium name="Pathogen Informatics"/>
        </authorList>
    </citation>
    <scope>NUCLEOTIDE SEQUENCE [LARGE SCALE GENOMIC DNA]</scope>
    <source>
        <strain evidence="6 7">NCTC10142</strain>
        <plasmid evidence="7">13</plasmid>
    </source>
</reference>
<dbReference type="GO" id="GO:0006423">
    <property type="term" value="P:cysteinyl-tRNA aminoacylation"/>
    <property type="evidence" value="ECO:0007669"/>
    <property type="project" value="TreeGrafter"/>
</dbReference>
<dbReference type="InterPro" id="IPR014729">
    <property type="entry name" value="Rossmann-like_a/b/a_fold"/>
</dbReference>
<dbReference type="Gene3D" id="3.40.50.620">
    <property type="entry name" value="HUPs"/>
    <property type="match status" value="1"/>
</dbReference>
<organism evidence="6 7">
    <name type="scientific">Mycoplasmopsis cynos</name>
    <dbReference type="NCBI Taxonomy" id="171284"/>
    <lineage>
        <taxon>Bacteria</taxon>
        <taxon>Bacillati</taxon>
        <taxon>Mycoplasmatota</taxon>
        <taxon>Mycoplasmoidales</taxon>
        <taxon>Metamycoplasmataceae</taxon>
        <taxon>Mycoplasmopsis</taxon>
    </lineage>
</organism>
<keyword evidence="2 6" id="KW-0436">Ligase</keyword>
<accession>A0A449AJ04</accession>